<evidence type="ECO:0000259" key="3">
    <source>
        <dbReference type="PROSITE" id="PS50948"/>
    </source>
</evidence>
<protein>
    <recommendedName>
        <fullName evidence="3">Apple domain-containing protein</fullName>
    </recommendedName>
</protein>
<sequence>MAVRYSTVAVLLLVVAGSRAAEPLRTKGRQESAAPSSTTSAPAATTAAPVAAPAAPAAPSGPSAPTSAGPSGGEEPPSGLSAPDGDCDPDNIGFELITGYVFSAPSDLLDSLPGTLMLTDCLEACQGNDSCQAVNYETGLCVLFSSNADTYPGES</sequence>
<evidence type="ECO:0000256" key="2">
    <source>
        <dbReference type="SAM" id="SignalP"/>
    </source>
</evidence>
<dbReference type="InterPro" id="IPR003609">
    <property type="entry name" value="Pan_app"/>
</dbReference>
<feature type="compositionally biased region" description="Low complexity" evidence="1">
    <location>
        <begin position="32"/>
        <end position="83"/>
    </location>
</feature>
<reference evidence="4" key="1">
    <citation type="submission" date="2022-12" db="EMBL/GenBank/DDBJ databases">
        <title>Chromosome-level genome assembly of the bean flower thrips Megalurothrips usitatus.</title>
        <authorList>
            <person name="Ma L."/>
            <person name="Liu Q."/>
            <person name="Li H."/>
            <person name="Cai W."/>
        </authorList>
    </citation>
    <scope>NUCLEOTIDE SEQUENCE</scope>
    <source>
        <strain evidence="4">Cailab_2022a</strain>
    </source>
</reference>
<accession>A0AAV7Y0G4</accession>
<evidence type="ECO:0000313" key="5">
    <source>
        <dbReference type="Proteomes" id="UP001075354"/>
    </source>
</evidence>
<organism evidence="4 5">
    <name type="scientific">Megalurothrips usitatus</name>
    <name type="common">bean blossom thrips</name>
    <dbReference type="NCBI Taxonomy" id="439358"/>
    <lineage>
        <taxon>Eukaryota</taxon>
        <taxon>Metazoa</taxon>
        <taxon>Ecdysozoa</taxon>
        <taxon>Arthropoda</taxon>
        <taxon>Hexapoda</taxon>
        <taxon>Insecta</taxon>
        <taxon>Pterygota</taxon>
        <taxon>Neoptera</taxon>
        <taxon>Paraneoptera</taxon>
        <taxon>Thysanoptera</taxon>
        <taxon>Terebrantia</taxon>
        <taxon>Thripoidea</taxon>
        <taxon>Thripidae</taxon>
        <taxon>Megalurothrips</taxon>
    </lineage>
</organism>
<feature type="chain" id="PRO_5043742642" description="Apple domain-containing protein" evidence="2">
    <location>
        <begin position="21"/>
        <end position="155"/>
    </location>
</feature>
<comment type="caution">
    <text evidence="4">The sequence shown here is derived from an EMBL/GenBank/DDBJ whole genome shotgun (WGS) entry which is preliminary data.</text>
</comment>
<dbReference type="EMBL" id="JAPTSV010000003">
    <property type="protein sequence ID" value="KAJ1529755.1"/>
    <property type="molecule type" value="Genomic_DNA"/>
</dbReference>
<proteinExistence type="predicted"/>
<evidence type="ECO:0000256" key="1">
    <source>
        <dbReference type="SAM" id="MobiDB-lite"/>
    </source>
</evidence>
<evidence type="ECO:0000313" key="4">
    <source>
        <dbReference type="EMBL" id="KAJ1529755.1"/>
    </source>
</evidence>
<dbReference type="Pfam" id="PF00024">
    <property type="entry name" value="PAN_1"/>
    <property type="match status" value="1"/>
</dbReference>
<dbReference type="PROSITE" id="PS50948">
    <property type="entry name" value="PAN"/>
    <property type="match status" value="1"/>
</dbReference>
<dbReference type="Proteomes" id="UP001075354">
    <property type="component" value="Chromosome 3"/>
</dbReference>
<gene>
    <name evidence="4" type="ORF">ONE63_006504</name>
</gene>
<keyword evidence="2" id="KW-0732">Signal</keyword>
<feature type="signal peptide" evidence="2">
    <location>
        <begin position="1"/>
        <end position="20"/>
    </location>
</feature>
<name>A0AAV7Y0G4_9NEOP</name>
<feature type="domain" description="Apple" evidence="3">
    <location>
        <begin position="87"/>
        <end position="155"/>
    </location>
</feature>
<keyword evidence="5" id="KW-1185">Reference proteome</keyword>
<feature type="region of interest" description="Disordered" evidence="1">
    <location>
        <begin position="21"/>
        <end position="90"/>
    </location>
</feature>
<dbReference type="AlphaFoldDB" id="A0AAV7Y0G4"/>